<organism evidence="7 8">
    <name type="scientific">Listeria farberi</name>
    <dbReference type="NCBI Taxonomy" id="2713500"/>
    <lineage>
        <taxon>Bacteria</taxon>
        <taxon>Bacillati</taxon>
        <taxon>Bacillota</taxon>
        <taxon>Bacilli</taxon>
        <taxon>Bacillales</taxon>
        <taxon>Listeriaceae</taxon>
        <taxon>Listeria</taxon>
    </lineage>
</organism>
<dbReference type="InterPro" id="IPR024634">
    <property type="entry name" value="Internalin_N"/>
</dbReference>
<dbReference type="Gene3D" id="1.10.8.390">
    <property type="entry name" value="Internalin N-terminal Cap domain-like"/>
    <property type="match status" value="1"/>
</dbReference>
<evidence type="ECO:0000256" key="4">
    <source>
        <dbReference type="SAM" id="MobiDB-lite"/>
    </source>
</evidence>
<dbReference type="InterPro" id="IPR001611">
    <property type="entry name" value="Leu-rich_rpt"/>
</dbReference>
<dbReference type="Proteomes" id="UP000558070">
    <property type="component" value="Unassembled WGS sequence"/>
</dbReference>
<feature type="compositionally biased region" description="Basic and acidic residues" evidence="4">
    <location>
        <begin position="27"/>
        <end position="36"/>
    </location>
</feature>
<feature type="compositionally biased region" description="Polar residues" evidence="4">
    <location>
        <begin position="470"/>
        <end position="507"/>
    </location>
</feature>
<protein>
    <submittedName>
        <fullName evidence="7">LPXTG cell wall anchor domain-containing protein</fullName>
    </submittedName>
</protein>
<dbReference type="PANTHER" id="PTHR46652">
    <property type="entry name" value="LEUCINE-RICH REPEAT AND IQ DOMAIN-CONTAINING PROTEIN 1-RELATED"/>
    <property type="match status" value="1"/>
</dbReference>
<feature type="compositionally biased region" description="Basic and acidic residues" evidence="4">
    <location>
        <begin position="89"/>
        <end position="100"/>
    </location>
</feature>
<keyword evidence="5" id="KW-0812">Transmembrane</keyword>
<evidence type="ECO:0000313" key="7">
    <source>
        <dbReference type="EMBL" id="MBC2288865.1"/>
    </source>
</evidence>
<proteinExistence type="predicted"/>
<evidence type="ECO:0000256" key="5">
    <source>
        <dbReference type="SAM" id="Phobius"/>
    </source>
</evidence>
<feature type="transmembrane region" description="Helical" evidence="5">
    <location>
        <begin position="523"/>
        <end position="542"/>
    </location>
</feature>
<feature type="domain" description="Internalin N-terminal" evidence="6">
    <location>
        <begin position="106"/>
        <end position="144"/>
    </location>
</feature>
<feature type="region of interest" description="Disordered" evidence="4">
    <location>
        <begin position="445"/>
        <end position="507"/>
    </location>
</feature>
<dbReference type="Pfam" id="PF12354">
    <property type="entry name" value="Internalin_N"/>
    <property type="match status" value="1"/>
</dbReference>
<reference evidence="7 8" key="1">
    <citation type="submission" date="2020-03" db="EMBL/GenBank/DDBJ databases">
        <title>Soil Listeria distribution.</title>
        <authorList>
            <person name="Liao J."/>
            <person name="Wiedmann M."/>
        </authorList>
    </citation>
    <scope>NUCLEOTIDE SEQUENCE [LARGE SCALE GENOMIC DNA]</scope>
    <source>
        <strain evidence="7 8">FSL L7-0072</strain>
    </source>
</reference>
<dbReference type="Gene3D" id="2.60.40.4270">
    <property type="entry name" value="Listeria-Bacteroides repeat domain"/>
    <property type="match status" value="1"/>
</dbReference>
<dbReference type="NCBIfam" id="TIGR02543">
    <property type="entry name" value="List_Bact_rpt"/>
    <property type="match status" value="1"/>
</dbReference>
<dbReference type="GO" id="GO:0030313">
    <property type="term" value="C:cell envelope"/>
    <property type="evidence" value="ECO:0007669"/>
    <property type="project" value="UniProtKB-SubCell"/>
</dbReference>
<dbReference type="Pfam" id="PF13855">
    <property type="entry name" value="LRR_8"/>
    <property type="match status" value="1"/>
</dbReference>
<evidence type="ECO:0000313" key="8">
    <source>
        <dbReference type="Proteomes" id="UP000558070"/>
    </source>
</evidence>
<keyword evidence="3" id="KW-0677">Repeat</keyword>
<keyword evidence="5" id="KW-0472">Membrane</keyword>
<sequence length="549" mass="60065">MCTIGLPMQNIVLANEPVSNEVGVVEVPEKAETKEGEEIDVSEEEEQSSEGAVQEKKDVADTEDTDAAVETATPEQQTAEAINSNSKSETAKSTETENKKRVGTKITFPDTISNIFPDVVLAEYIRTQLGKNSIDEMVTQADLDVVNMVALGTNAGLKDLSGVEYLSNLGSVIVYEGNEVSDLSPIANSSKLWRLRIPGNQISDISALRNLSTLRDLNLSSNLISDISALENLREIDELYLNNNQISDLSPISNLRINTGYRTAMNQRVILPEMTWAKDMSFSLPLRRNGEWLEPEWQSFLINQVSFSYTAPTLVIHDGISNENQEYVLNFYEPVKLAANSSIPFGGQIYFPIKAATYYDANFDIDGEITTVSVLENELLAEPKDPNKPGYAFTGWYDAPTDGNKWDFTTDIMPAKDMTLYARFNKLGFVTPEIKPSIPTVVTPITPGVDPITPSVEPPTTPGNRPNPVTPSTPGTGGNQTPSNGSGANTGNMTITSQGNNIIPSPTTSQKRKLAKLGENNSLFLQGFGLLLVLSGVAFFLWKRRKVHS</sequence>
<name>A0A7X0ZKC3_9LIST</name>
<dbReference type="InterPro" id="IPR032675">
    <property type="entry name" value="LRR_dom_sf"/>
</dbReference>
<dbReference type="InterPro" id="IPR050836">
    <property type="entry name" value="SDS22/Internalin_LRR"/>
</dbReference>
<evidence type="ECO:0000259" key="6">
    <source>
        <dbReference type="Pfam" id="PF12354"/>
    </source>
</evidence>
<accession>A0A7X0ZKC3</accession>
<feature type="compositionally biased region" description="Acidic residues" evidence="4">
    <location>
        <begin position="37"/>
        <end position="48"/>
    </location>
</feature>
<dbReference type="InterPro" id="IPR042229">
    <property type="entry name" value="Listeria/Bacterioides_rpt_sf"/>
</dbReference>
<dbReference type="AlphaFoldDB" id="A0A7X0ZKC3"/>
<evidence type="ECO:0000256" key="2">
    <source>
        <dbReference type="ARBA" id="ARBA00022614"/>
    </source>
</evidence>
<dbReference type="Pfam" id="PF09479">
    <property type="entry name" value="Flg_new"/>
    <property type="match status" value="1"/>
</dbReference>
<dbReference type="Gene3D" id="3.80.10.10">
    <property type="entry name" value="Ribonuclease Inhibitor"/>
    <property type="match status" value="1"/>
</dbReference>
<evidence type="ECO:0000256" key="1">
    <source>
        <dbReference type="ARBA" id="ARBA00004196"/>
    </source>
</evidence>
<evidence type="ECO:0000256" key="3">
    <source>
        <dbReference type="ARBA" id="ARBA00022737"/>
    </source>
</evidence>
<feature type="compositionally biased region" description="Polar residues" evidence="4">
    <location>
        <begin position="74"/>
        <end position="88"/>
    </location>
</feature>
<comment type="caution">
    <text evidence="7">The sequence shown here is derived from an EMBL/GenBank/DDBJ whole genome shotgun (WGS) entry which is preliminary data.</text>
</comment>
<keyword evidence="5" id="KW-1133">Transmembrane helix</keyword>
<dbReference type="RefSeq" id="WP_185608272.1">
    <property type="nucleotide sequence ID" value="NZ_JAARZO010000008.1"/>
</dbReference>
<dbReference type="EMBL" id="JAARZO010000008">
    <property type="protein sequence ID" value="MBC2288865.1"/>
    <property type="molecule type" value="Genomic_DNA"/>
</dbReference>
<dbReference type="InterPro" id="IPR013378">
    <property type="entry name" value="InlB-like_B-rpt"/>
</dbReference>
<keyword evidence="2" id="KW-0433">Leucine-rich repeat</keyword>
<feature type="region of interest" description="Disordered" evidence="4">
    <location>
        <begin position="24"/>
        <end position="100"/>
    </location>
</feature>
<comment type="subcellular location">
    <subcellularLocation>
        <location evidence="1">Cell envelope</location>
    </subcellularLocation>
</comment>
<dbReference type="SUPFAM" id="SSF52058">
    <property type="entry name" value="L domain-like"/>
    <property type="match status" value="1"/>
</dbReference>
<dbReference type="PROSITE" id="PS51450">
    <property type="entry name" value="LRR"/>
    <property type="match status" value="3"/>
</dbReference>
<feature type="compositionally biased region" description="Low complexity" evidence="4">
    <location>
        <begin position="445"/>
        <end position="454"/>
    </location>
</feature>
<dbReference type="PANTHER" id="PTHR46652:SF3">
    <property type="entry name" value="LEUCINE-RICH REPEAT-CONTAINING PROTEIN 9"/>
    <property type="match status" value="1"/>
</dbReference>
<gene>
    <name evidence="7" type="ORF">HCB47_14715</name>
</gene>
<dbReference type="NCBIfam" id="TIGR01167">
    <property type="entry name" value="LPXTG_anchor"/>
    <property type="match status" value="1"/>
</dbReference>